<evidence type="ECO:0000313" key="10">
    <source>
        <dbReference type="EMBL" id="PWB97664.1"/>
    </source>
</evidence>
<evidence type="ECO:0000256" key="3">
    <source>
        <dbReference type="ARBA" id="ARBA00022475"/>
    </source>
</evidence>
<dbReference type="InterPro" id="IPR000515">
    <property type="entry name" value="MetI-like"/>
</dbReference>
<evidence type="ECO:0000256" key="1">
    <source>
        <dbReference type="ARBA" id="ARBA00004651"/>
    </source>
</evidence>
<evidence type="ECO:0000256" key="6">
    <source>
        <dbReference type="ARBA" id="ARBA00023136"/>
    </source>
</evidence>
<dbReference type="PROSITE" id="PS50928">
    <property type="entry name" value="ABC_TM1"/>
    <property type="match status" value="1"/>
</dbReference>
<dbReference type="Gene3D" id="1.10.3720.10">
    <property type="entry name" value="MetI-like"/>
    <property type="match status" value="1"/>
</dbReference>
<evidence type="ECO:0000256" key="4">
    <source>
        <dbReference type="ARBA" id="ARBA00022692"/>
    </source>
</evidence>
<keyword evidence="6 7" id="KW-0472">Membrane</keyword>
<feature type="transmembrane region" description="Helical" evidence="7">
    <location>
        <begin position="241"/>
        <end position="263"/>
    </location>
</feature>
<evidence type="ECO:0000259" key="9">
    <source>
        <dbReference type="PROSITE" id="PS50928"/>
    </source>
</evidence>
<feature type="compositionally biased region" description="Low complexity" evidence="8">
    <location>
        <begin position="10"/>
        <end position="20"/>
    </location>
</feature>
<feature type="region of interest" description="Disordered" evidence="8">
    <location>
        <begin position="1"/>
        <end position="20"/>
    </location>
</feature>
<dbReference type="GO" id="GO:0005886">
    <property type="term" value="C:plasma membrane"/>
    <property type="evidence" value="ECO:0007669"/>
    <property type="project" value="UniProtKB-SubCell"/>
</dbReference>
<name>A0A2U1T1A7_9MICO</name>
<comment type="similarity">
    <text evidence="7">Belongs to the binding-protein-dependent transport system permease family.</text>
</comment>
<proteinExistence type="inferred from homology"/>
<feature type="domain" description="ABC transmembrane type-1" evidence="9">
    <location>
        <begin position="80"/>
        <end position="260"/>
    </location>
</feature>
<protein>
    <submittedName>
        <fullName evidence="10">ABC transporter</fullName>
    </submittedName>
</protein>
<sequence length="276" mass="29386">MLSSTRKTLAPRAPGAPHRAAGQRSTAALAVRRLLVIAVLIAVWQVCVLSGIAPALLPRMDDVAVAFVTILTRAEFWQALLQTVSAALAGVAIATVVGVPLGLLLGALPAAERSARLVLDFGRSFPVIAVLPVLILILGATWRMEVLVVALAAVWPILIQSLDGAKQMTSSAREMTRSYKIPPFLAFRRVLLPSALPMISTGLRISIAIAILVAVAVEILSQTPGLGRLITLAQGGARWDLAIAYLILIGAFGWAVTSFLAWAESRLLRWNRRGEA</sequence>
<evidence type="ECO:0000256" key="8">
    <source>
        <dbReference type="SAM" id="MobiDB-lite"/>
    </source>
</evidence>
<comment type="subcellular location">
    <subcellularLocation>
        <location evidence="1 7">Cell membrane</location>
        <topology evidence="1 7">Multi-pass membrane protein</topology>
    </subcellularLocation>
</comment>
<dbReference type="AlphaFoldDB" id="A0A2U1T1A7"/>
<keyword evidence="4 7" id="KW-0812">Transmembrane</keyword>
<keyword evidence="3" id="KW-1003">Cell membrane</keyword>
<feature type="transmembrane region" description="Helical" evidence="7">
    <location>
        <begin position="76"/>
        <end position="105"/>
    </location>
</feature>
<comment type="caution">
    <text evidence="10">The sequence shown here is derived from an EMBL/GenBank/DDBJ whole genome shotgun (WGS) entry which is preliminary data.</text>
</comment>
<dbReference type="PANTHER" id="PTHR30151:SF0">
    <property type="entry name" value="ABC TRANSPORTER PERMEASE PROTEIN MJ0413-RELATED"/>
    <property type="match status" value="1"/>
</dbReference>
<keyword evidence="2 7" id="KW-0813">Transport</keyword>
<reference evidence="11" key="1">
    <citation type="submission" date="2018-04" db="EMBL/GenBank/DDBJ databases">
        <authorList>
            <person name="Liu S."/>
            <person name="Wang Z."/>
            <person name="Li J."/>
        </authorList>
    </citation>
    <scope>NUCLEOTIDE SEQUENCE [LARGE SCALE GENOMIC DNA]</scope>
    <source>
        <strain evidence="11">S1194</strain>
    </source>
</reference>
<dbReference type="Proteomes" id="UP000244978">
    <property type="component" value="Unassembled WGS sequence"/>
</dbReference>
<keyword evidence="5 7" id="KW-1133">Transmembrane helix</keyword>
<dbReference type="PANTHER" id="PTHR30151">
    <property type="entry name" value="ALKANE SULFONATE ABC TRANSPORTER-RELATED, MEMBRANE SUBUNIT"/>
    <property type="match status" value="1"/>
</dbReference>
<evidence type="ECO:0000256" key="7">
    <source>
        <dbReference type="RuleBase" id="RU363032"/>
    </source>
</evidence>
<dbReference type="GO" id="GO:0055085">
    <property type="term" value="P:transmembrane transport"/>
    <property type="evidence" value="ECO:0007669"/>
    <property type="project" value="InterPro"/>
</dbReference>
<keyword evidence="11" id="KW-1185">Reference proteome</keyword>
<feature type="transmembrane region" description="Helical" evidence="7">
    <location>
        <begin position="202"/>
        <end position="221"/>
    </location>
</feature>
<accession>A0A2U1T1A7</accession>
<dbReference type="CDD" id="cd06261">
    <property type="entry name" value="TM_PBP2"/>
    <property type="match status" value="1"/>
</dbReference>
<organism evidence="10 11">
    <name type="scientific">Homoserinimonas hongtaonis</name>
    <dbReference type="NCBI Taxonomy" id="2079791"/>
    <lineage>
        <taxon>Bacteria</taxon>
        <taxon>Bacillati</taxon>
        <taxon>Actinomycetota</taxon>
        <taxon>Actinomycetes</taxon>
        <taxon>Micrococcales</taxon>
        <taxon>Microbacteriaceae</taxon>
        <taxon>Homoserinimonas</taxon>
    </lineage>
</organism>
<feature type="transmembrane region" description="Helical" evidence="7">
    <location>
        <begin position="117"/>
        <end position="140"/>
    </location>
</feature>
<evidence type="ECO:0000313" key="11">
    <source>
        <dbReference type="Proteomes" id="UP000244978"/>
    </source>
</evidence>
<gene>
    <name evidence="10" type="ORF">DF220_07355</name>
</gene>
<dbReference type="EMBL" id="QEEX01000001">
    <property type="protein sequence ID" value="PWB97664.1"/>
    <property type="molecule type" value="Genomic_DNA"/>
</dbReference>
<evidence type="ECO:0000256" key="2">
    <source>
        <dbReference type="ARBA" id="ARBA00022448"/>
    </source>
</evidence>
<feature type="transmembrane region" description="Helical" evidence="7">
    <location>
        <begin position="34"/>
        <end position="56"/>
    </location>
</feature>
<dbReference type="Pfam" id="PF00528">
    <property type="entry name" value="BPD_transp_1"/>
    <property type="match status" value="1"/>
</dbReference>
<evidence type="ECO:0000256" key="5">
    <source>
        <dbReference type="ARBA" id="ARBA00022989"/>
    </source>
</evidence>
<dbReference type="SUPFAM" id="SSF161098">
    <property type="entry name" value="MetI-like"/>
    <property type="match status" value="1"/>
</dbReference>
<dbReference type="InterPro" id="IPR035906">
    <property type="entry name" value="MetI-like_sf"/>
</dbReference>
<dbReference type="RefSeq" id="WP_108997569.1">
    <property type="nucleotide sequence ID" value="NZ_QEEX01000001.1"/>
</dbReference>